<dbReference type="Proteomes" id="UP000789759">
    <property type="component" value="Unassembled WGS sequence"/>
</dbReference>
<keyword evidence="6" id="KW-1185">Reference proteome</keyword>
<evidence type="ECO:0000256" key="2">
    <source>
        <dbReference type="ARBA" id="ARBA00022771"/>
    </source>
</evidence>
<keyword evidence="2" id="KW-0863">Zinc-finger</keyword>
<comment type="caution">
    <text evidence="5">The sequence shown here is derived from an EMBL/GenBank/DDBJ whole genome shotgun (WGS) entry which is preliminary data.</text>
</comment>
<evidence type="ECO:0000259" key="4">
    <source>
        <dbReference type="Pfam" id="PF13695"/>
    </source>
</evidence>
<name>A0A9N9F2W1_9GLOM</name>
<protein>
    <submittedName>
        <fullName evidence="5">19792_t:CDS:1</fullName>
    </submittedName>
</protein>
<keyword evidence="3" id="KW-0862">Zinc</keyword>
<feature type="domain" description="3CxxC-type" evidence="4">
    <location>
        <begin position="55"/>
        <end position="156"/>
    </location>
</feature>
<evidence type="ECO:0000313" key="6">
    <source>
        <dbReference type="Proteomes" id="UP000789759"/>
    </source>
</evidence>
<keyword evidence="1" id="KW-0479">Metal-binding</keyword>
<evidence type="ECO:0000256" key="1">
    <source>
        <dbReference type="ARBA" id="ARBA00022723"/>
    </source>
</evidence>
<dbReference type="InterPro" id="IPR027377">
    <property type="entry name" value="ZAR1/RTP1-5-like_Znf-3CxxC"/>
</dbReference>
<dbReference type="AlphaFoldDB" id="A0A9N9F2W1"/>
<evidence type="ECO:0000256" key="3">
    <source>
        <dbReference type="ARBA" id="ARBA00022833"/>
    </source>
</evidence>
<gene>
    <name evidence="5" type="ORF">CPELLU_LOCUS2659</name>
</gene>
<sequence>MSPQSNYSKFFCKCSQEFQSFSEFLIHLKDSHQIEQVNYSEILAQRNDSKIEIKFYWHLSCQCGHKFSSSLCNADLKIHSDKKQIELVKKYYLQCLKCGQIAKFDREKLLNKFLKQRIKQILIYSFYEEKFSRFNGERSGKVLKDHKQDLCEKCQQLKRYCGDE</sequence>
<dbReference type="Pfam" id="PF13695">
    <property type="entry name" value="Zn_ribbon_3CxxC"/>
    <property type="match status" value="1"/>
</dbReference>
<dbReference type="OrthoDB" id="2307849at2759"/>
<accession>A0A9N9F2W1</accession>
<dbReference type="EMBL" id="CAJVQA010001180">
    <property type="protein sequence ID" value="CAG8505473.1"/>
    <property type="molecule type" value="Genomic_DNA"/>
</dbReference>
<evidence type="ECO:0000313" key="5">
    <source>
        <dbReference type="EMBL" id="CAG8505473.1"/>
    </source>
</evidence>
<organism evidence="5 6">
    <name type="scientific">Cetraspora pellucida</name>
    <dbReference type="NCBI Taxonomy" id="1433469"/>
    <lineage>
        <taxon>Eukaryota</taxon>
        <taxon>Fungi</taxon>
        <taxon>Fungi incertae sedis</taxon>
        <taxon>Mucoromycota</taxon>
        <taxon>Glomeromycotina</taxon>
        <taxon>Glomeromycetes</taxon>
        <taxon>Diversisporales</taxon>
        <taxon>Gigasporaceae</taxon>
        <taxon>Cetraspora</taxon>
    </lineage>
</organism>
<reference evidence="5" key="1">
    <citation type="submission" date="2021-06" db="EMBL/GenBank/DDBJ databases">
        <authorList>
            <person name="Kallberg Y."/>
            <person name="Tangrot J."/>
            <person name="Rosling A."/>
        </authorList>
    </citation>
    <scope>NUCLEOTIDE SEQUENCE</scope>
    <source>
        <strain evidence="5">FL966</strain>
    </source>
</reference>
<proteinExistence type="predicted"/>
<dbReference type="GO" id="GO:0008270">
    <property type="term" value="F:zinc ion binding"/>
    <property type="evidence" value="ECO:0007669"/>
    <property type="project" value="UniProtKB-KW"/>
</dbReference>